<dbReference type="PROSITE" id="PS50045">
    <property type="entry name" value="SIGMA54_INTERACT_4"/>
    <property type="match status" value="1"/>
</dbReference>
<proteinExistence type="predicted"/>
<dbReference type="InterPro" id="IPR025943">
    <property type="entry name" value="Sigma_54_int_dom_ATP-bd_2"/>
</dbReference>
<evidence type="ECO:0000259" key="8">
    <source>
        <dbReference type="PROSITE" id="PS50110"/>
    </source>
</evidence>
<evidence type="ECO:0000256" key="6">
    <source>
        <dbReference type="PROSITE-ProRule" id="PRU00169"/>
    </source>
</evidence>
<dbReference type="InterPro" id="IPR002197">
    <property type="entry name" value="HTH_Fis"/>
</dbReference>
<name>A0A099KF27_COLPS</name>
<dbReference type="SMART" id="SM00382">
    <property type="entry name" value="AAA"/>
    <property type="match status" value="1"/>
</dbReference>
<organism evidence="9 10">
    <name type="scientific">Colwellia psychrerythraea</name>
    <name type="common">Vibrio psychroerythus</name>
    <dbReference type="NCBI Taxonomy" id="28229"/>
    <lineage>
        <taxon>Bacteria</taxon>
        <taxon>Pseudomonadati</taxon>
        <taxon>Pseudomonadota</taxon>
        <taxon>Gammaproteobacteria</taxon>
        <taxon>Alteromonadales</taxon>
        <taxon>Colwelliaceae</taxon>
        <taxon>Colwellia</taxon>
    </lineage>
</organism>
<dbReference type="InterPro" id="IPR027417">
    <property type="entry name" value="P-loop_NTPase"/>
</dbReference>
<evidence type="ECO:0000256" key="4">
    <source>
        <dbReference type="ARBA" id="ARBA00023125"/>
    </source>
</evidence>
<accession>A0A099KF27</accession>
<dbReference type="PROSITE" id="PS50110">
    <property type="entry name" value="RESPONSE_REGULATORY"/>
    <property type="match status" value="1"/>
</dbReference>
<feature type="modified residue" description="4-aspartylphosphate" evidence="6">
    <location>
        <position position="57"/>
    </location>
</feature>
<dbReference type="AlphaFoldDB" id="A0A099KF27"/>
<keyword evidence="6" id="KW-0597">Phosphoprotein</keyword>
<feature type="domain" description="Sigma-54 factor interaction" evidence="7">
    <location>
        <begin position="157"/>
        <end position="385"/>
    </location>
</feature>
<dbReference type="PANTHER" id="PTHR32071:SF113">
    <property type="entry name" value="ALGINATE BIOSYNTHESIS TRANSCRIPTIONAL REGULATORY PROTEIN ALGB"/>
    <property type="match status" value="1"/>
</dbReference>
<dbReference type="Gene3D" id="1.10.10.60">
    <property type="entry name" value="Homeodomain-like"/>
    <property type="match status" value="1"/>
</dbReference>
<dbReference type="PRINTS" id="PR01590">
    <property type="entry name" value="HTHFIS"/>
</dbReference>
<dbReference type="Pfam" id="PF25601">
    <property type="entry name" value="AAA_lid_14"/>
    <property type="match status" value="1"/>
</dbReference>
<keyword evidence="1" id="KW-0547">Nucleotide-binding</keyword>
<dbReference type="SMART" id="SM00448">
    <property type="entry name" value="REC"/>
    <property type="match status" value="1"/>
</dbReference>
<evidence type="ECO:0000256" key="3">
    <source>
        <dbReference type="ARBA" id="ARBA00023015"/>
    </source>
</evidence>
<keyword evidence="2" id="KW-0067">ATP-binding</keyword>
<evidence type="ECO:0000256" key="5">
    <source>
        <dbReference type="ARBA" id="ARBA00023163"/>
    </source>
</evidence>
<dbReference type="Pfam" id="PF02954">
    <property type="entry name" value="HTH_8"/>
    <property type="match status" value="1"/>
</dbReference>
<feature type="domain" description="Response regulatory" evidence="8">
    <location>
        <begin position="8"/>
        <end position="127"/>
    </location>
</feature>
<evidence type="ECO:0000259" key="7">
    <source>
        <dbReference type="PROSITE" id="PS50045"/>
    </source>
</evidence>
<dbReference type="InterPro" id="IPR011006">
    <property type="entry name" value="CheY-like_superfamily"/>
</dbReference>
<dbReference type="InterPro" id="IPR058031">
    <property type="entry name" value="AAA_lid_NorR"/>
</dbReference>
<dbReference type="FunFam" id="3.40.50.300:FF:000006">
    <property type="entry name" value="DNA-binding transcriptional regulator NtrC"/>
    <property type="match status" value="1"/>
</dbReference>
<dbReference type="Pfam" id="PF00158">
    <property type="entry name" value="Sigma54_activat"/>
    <property type="match status" value="1"/>
</dbReference>
<keyword evidence="3" id="KW-0805">Transcription regulation</keyword>
<reference evidence="9 10" key="1">
    <citation type="submission" date="2014-08" db="EMBL/GenBank/DDBJ databases">
        <title>Genomic and Phenotypic Diversity of Colwellia psychrerythraea strains from Disparate Marine Basins.</title>
        <authorList>
            <person name="Techtmann S.M."/>
            <person name="Stelling S.C."/>
            <person name="Utturkar S.M."/>
            <person name="Alshibli N."/>
            <person name="Harris A."/>
            <person name="Brown S.D."/>
            <person name="Hazen T.C."/>
        </authorList>
    </citation>
    <scope>NUCLEOTIDE SEQUENCE [LARGE SCALE GENOMIC DNA]</scope>
    <source>
        <strain evidence="9 10">GAB14E</strain>
    </source>
</reference>
<dbReference type="SUPFAM" id="SSF46689">
    <property type="entry name" value="Homeodomain-like"/>
    <property type="match status" value="1"/>
</dbReference>
<evidence type="ECO:0000256" key="1">
    <source>
        <dbReference type="ARBA" id="ARBA00022741"/>
    </source>
</evidence>
<keyword evidence="5" id="KW-0804">Transcription</keyword>
<evidence type="ECO:0000313" key="10">
    <source>
        <dbReference type="Proteomes" id="UP000029868"/>
    </source>
</evidence>
<dbReference type="InterPro" id="IPR001789">
    <property type="entry name" value="Sig_transdc_resp-reg_receiver"/>
</dbReference>
<dbReference type="Proteomes" id="UP000029868">
    <property type="component" value="Unassembled WGS sequence"/>
</dbReference>
<dbReference type="SUPFAM" id="SSF52540">
    <property type="entry name" value="P-loop containing nucleoside triphosphate hydrolases"/>
    <property type="match status" value="1"/>
</dbReference>
<protein>
    <submittedName>
        <fullName evidence="9">Two component, sigma54 specific, transcriptional regulator, Fis family</fullName>
    </submittedName>
</protein>
<dbReference type="InterPro" id="IPR009057">
    <property type="entry name" value="Homeodomain-like_sf"/>
</dbReference>
<sequence length="486" mass="54029">MIMKQAGSILIVDDNPDILIAIQLLLKQHYQTVVTTDNPFDIEKVVNEQEIEVILLDMNFNHDAISGQEGFYWLKKILAQNSSVVVVLMTAYGDIQLAVDAIKAGASDFIAKPWRNEQLLGVIAAAFSHAKDKQKVGELTRQTQGLNHALCDQKFEFLGQSLAMKQVFDTIEKVAKTDANILITGESGTGKELAAHAIHLASNRSDQAFISLDMGSIAISLFESELFGHKKGAFTDAKADRTGRFELAHKGSLFLDELGNLALSQQATLLAALQNRQITPVGGSKAIDVNIRLICATNENLPQAVHESRFRQDLLYRINTVEIRLPPLRERVDDIPLLAEYYLDHFSHKYKRNLSIEADDILVLCHYTWPGNVRELAHVIERAVILSVCGNLDIRSVLGATSSKKTDGVNGLEQNTLQRTNVISKADNAVGNYDDNTDNECFNLEMLEQRTVRAALKYHQGNVSQTAKALGLTRGAMYRRLEKYDL</sequence>
<dbReference type="Gene3D" id="3.40.50.2300">
    <property type="match status" value="1"/>
</dbReference>
<dbReference type="PROSITE" id="PS00676">
    <property type="entry name" value="SIGMA54_INTERACT_2"/>
    <property type="match status" value="1"/>
</dbReference>
<dbReference type="PANTHER" id="PTHR32071">
    <property type="entry name" value="TRANSCRIPTIONAL REGULATORY PROTEIN"/>
    <property type="match status" value="1"/>
</dbReference>
<dbReference type="PATRIC" id="fig|28229.3.peg.4203"/>
<dbReference type="EMBL" id="JQEC01000068">
    <property type="protein sequence ID" value="KGJ88198.1"/>
    <property type="molecule type" value="Genomic_DNA"/>
</dbReference>
<dbReference type="GO" id="GO:0005524">
    <property type="term" value="F:ATP binding"/>
    <property type="evidence" value="ECO:0007669"/>
    <property type="project" value="UniProtKB-KW"/>
</dbReference>
<keyword evidence="4" id="KW-0238">DNA-binding</keyword>
<dbReference type="InterPro" id="IPR002078">
    <property type="entry name" value="Sigma_54_int"/>
</dbReference>
<comment type="caution">
    <text evidence="9">The sequence shown here is derived from an EMBL/GenBank/DDBJ whole genome shotgun (WGS) entry which is preliminary data.</text>
</comment>
<dbReference type="InterPro" id="IPR003593">
    <property type="entry name" value="AAA+_ATPase"/>
</dbReference>
<evidence type="ECO:0000313" key="9">
    <source>
        <dbReference type="EMBL" id="KGJ88198.1"/>
    </source>
</evidence>
<dbReference type="Gene3D" id="1.10.8.60">
    <property type="match status" value="1"/>
</dbReference>
<dbReference type="Gene3D" id="3.40.50.300">
    <property type="entry name" value="P-loop containing nucleotide triphosphate hydrolases"/>
    <property type="match status" value="1"/>
</dbReference>
<gene>
    <name evidence="9" type="ORF">GAB14E_4227</name>
</gene>
<dbReference type="SUPFAM" id="SSF52172">
    <property type="entry name" value="CheY-like"/>
    <property type="match status" value="1"/>
</dbReference>
<dbReference type="GO" id="GO:0043565">
    <property type="term" value="F:sequence-specific DNA binding"/>
    <property type="evidence" value="ECO:0007669"/>
    <property type="project" value="InterPro"/>
</dbReference>
<evidence type="ECO:0000256" key="2">
    <source>
        <dbReference type="ARBA" id="ARBA00022840"/>
    </source>
</evidence>
<dbReference type="CDD" id="cd00009">
    <property type="entry name" value="AAA"/>
    <property type="match status" value="1"/>
</dbReference>
<dbReference type="InterPro" id="IPR025944">
    <property type="entry name" value="Sigma_54_int_dom_CS"/>
</dbReference>
<dbReference type="Pfam" id="PF00072">
    <property type="entry name" value="Response_reg"/>
    <property type="match status" value="1"/>
</dbReference>
<dbReference type="PROSITE" id="PS00688">
    <property type="entry name" value="SIGMA54_INTERACT_3"/>
    <property type="match status" value="1"/>
</dbReference>
<dbReference type="GO" id="GO:0006355">
    <property type="term" value="P:regulation of DNA-templated transcription"/>
    <property type="evidence" value="ECO:0007669"/>
    <property type="project" value="InterPro"/>
</dbReference>
<dbReference type="GO" id="GO:0000160">
    <property type="term" value="P:phosphorelay signal transduction system"/>
    <property type="evidence" value="ECO:0007669"/>
    <property type="project" value="InterPro"/>
</dbReference>